<dbReference type="InterPro" id="IPR016181">
    <property type="entry name" value="Acyl_CoA_acyltransferase"/>
</dbReference>
<keyword evidence="3" id="KW-1185">Reference proteome</keyword>
<dbReference type="PROSITE" id="PS51186">
    <property type="entry name" value="GNAT"/>
    <property type="match status" value="1"/>
</dbReference>
<evidence type="ECO:0000313" key="3">
    <source>
        <dbReference type="Proteomes" id="UP000095256"/>
    </source>
</evidence>
<keyword evidence="2" id="KW-0808">Transferase</keyword>
<dbReference type="Proteomes" id="UP000095256">
    <property type="component" value="Unassembled WGS sequence"/>
</dbReference>
<dbReference type="RefSeq" id="WP_069697170.1">
    <property type="nucleotide sequence ID" value="NZ_JAGGMA010000009.1"/>
</dbReference>
<dbReference type="SUPFAM" id="SSF55729">
    <property type="entry name" value="Acyl-CoA N-acyltransferases (Nat)"/>
    <property type="match status" value="1"/>
</dbReference>
<name>A0A1E5L111_9ENTE</name>
<feature type="domain" description="N-acetyltransferase" evidence="1">
    <location>
        <begin position="1"/>
        <end position="155"/>
    </location>
</feature>
<sequence>MRIEPFKPAFQLLIDQYQLSDEQLIYTGMPDFPIKIAEKFSFIHPLLGIENGNLTTFFVIDEKKDVHLYTENTHAVLLRTFSTDQRMQGKGYAKKVLLLLPDYIKSQFPSVTEIVLAVNEENIAAQKLYEKTGFSDTSMRVSSDTGLLKVMHLML</sequence>
<organism evidence="2 3">
    <name type="scientific">Enterococcus rivorum</name>
    <dbReference type="NCBI Taxonomy" id="762845"/>
    <lineage>
        <taxon>Bacteria</taxon>
        <taxon>Bacillati</taxon>
        <taxon>Bacillota</taxon>
        <taxon>Bacilli</taxon>
        <taxon>Lactobacillales</taxon>
        <taxon>Enterococcaceae</taxon>
        <taxon>Enterococcus</taxon>
    </lineage>
</organism>
<reference evidence="2 3" key="1">
    <citation type="submission" date="2016-09" db="EMBL/GenBank/DDBJ databases">
        <authorList>
            <person name="Capua I."/>
            <person name="De Benedictis P."/>
            <person name="Joannis T."/>
            <person name="Lombin L.H."/>
            <person name="Cattoli G."/>
        </authorList>
    </citation>
    <scope>NUCLEOTIDE SEQUENCE [LARGE SCALE GENOMIC DNA]</scope>
    <source>
        <strain evidence="2 3">LMG 25899</strain>
    </source>
</reference>
<dbReference type="STRING" id="762845.BCR26_07420"/>
<dbReference type="Gene3D" id="3.40.630.30">
    <property type="match status" value="1"/>
</dbReference>
<accession>A0A1E5L111</accession>
<protein>
    <submittedName>
        <fullName evidence="2">GNAT family N-acetyltransferase</fullName>
    </submittedName>
</protein>
<dbReference type="InterPro" id="IPR000182">
    <property type="entry name" value="GNAT_dom"/>
</dbReference>
<dbReference type="EMBL" id="MIEK01000002">
    <property type="protein sequence ID" value="OEH83820.1"/>
    <property type="molecule type" value="Genomic_DNA"/>
</dbReference>
<comment type="caution">
    <text evidence="2">The sequence shown here is derived from an EMBL/GenBank/DDBJ whole genome shotgun (WGS) entry which is preliminary data.</text>
</comment>
<dbReference type="AlphaFoldDB" id="A0A1E5L111"/>
<proteinExistence type="predicted"/>
<gene>
    <name evidence="2" type="ORF">BCR26_07420</name>
</gene>
<dbReference type="OrthoDB" id="66776at2"/>
<evidence type="ECO:0000259" key="1">
    <source>
        <dbReference type="PROSITE" id="PS51186"/>
    </source>
</evidence>
<dbReference type="GO" id="GO:0016747">
    <property type="term" value="F:acyltransferase activity, transferring groups other than amino-acyl groups"/>
    <property type="evidence" value="ECO:0007669"/>
    <property type="project" value="InterPro"/>
</dbReference>
<dbReference type="Pfam" id="PF00583">
    <property type="entry name" value="Acetyltransf_1"/>
    <property type="match status" value="1"/>
</dbReference>
<evidence type="ECO:0000313" key="2">
    <source>
        <dbReference type="EMBL" id="OEH83820.1"/>
    </source>
</evidence>